<dbReference type="Pfam" id="PF01548">
    <property type="entry name" value="DEDD_Tnp_IS110"/>
    <property type="match status" value="1"/>
</dbReference>
<accession>A0A559TL11</accession>
<organism evidence="3 4">
    <name type="scientific">Rhizobium mongolense USDA 1844</name>
    <dbReference type="NCBI Taxonomy" id="1079460"/>
    <lineage>
        <taxon>Bacteria</taxon>
        <taxon>Pseudomonadati</taxon>
        <taxon>Pseudomonadota</taxon>
        <taxon>Alphaproteobacteria</taxon>
        <taxon>Hyphomicrobiales</taxon>
        <taxon>Rhizobiaceae</taxon>
        <taxon>Rhizobium/Agrobacterium group</taxon>
        <taxon>Rhizobium</taxon>
    </lineage>
</organism>
<dbReference type="EMBL" id="VISO01000001">
    <property type="protein sequence ID" value="TVZ75309.1"/>
    <property type="molecule type" value="Genomic_DNA"/>
</dbReference>
<dbReference type="Pfam" id="PF02371">
    <property type="entry name" value="Transposase_20"/>
    <property type="match status" value="1"/>
</dbReference>
<protein>
    <submittedName>
        <fullName evidence="3">Transposase</fullName>
    </submittedName>
</protein>
<dbReference type="InterPro" id="IPR003346">
    <property type="entry name" value="Transposase_20"/>
</dbReference>
<gene>
    <name evidence="3" type="ORF">BCL32_0799</name>
</gene>
<evidence type="ECO:0000313" key="3">
    <source>
        <dbReference type="EMBL" id="TVZ75309.1"/>
    </source>
</evidence>
<dbReference type="GO" id="GO:0003677">
    <property type="term" value="F:DNA binding"/>
    <property type="evidence" value="ECO:0007669"/>
    <property type="project" value="InterPro"/>
</dbReference>
<dbReference type="InterPro" id="IPR002525">
    <property type="entry name" value="Transp_IS110-like_N"/>
</dbReference>
<proteinExistence type="predicted"/>
<evidence type="ECO:0000259" key="2">
    <source>
        <dbReference type="Pfam" id="PF02371"/>
    </source>
</evidence>
<feature type="domain" description="Transposase IS116/IS110/IS902 C-terminal" evidence="2">
    <location>
        <begin position="221"/>
        <end position="299"/>
    </location>
</feature>
<dbReference type="GO" id="GO:0004803">
    <property type="term" value="F:transposase activity"/>
    <property type="evidence" value="ECO:0007669"/>
    <property type="project" value="InterPro"/>
</dbReference>
<dbReference type="InterPro" id="IPR047650">
    <property type="entry name" value="Transpos_IS110"/>
</dbReference>
<comment type="caution">
    <text evidence="3">The sequence shown here is derived from an EMBL/GenBank/DDBJ whole genome shotgun (WGS) entry which is preliminary data.</text>
</comment>
<dbReference type="AlphaFoldDB" id="A0A559TL11"/>
<dbReference type="PANTHER" id="PTHR33055">
    <property type="entry name" value="TRANSPOSASE FOR INSERTION SEQUENCE ELEMENT IS1111A"/>
    <property type="match status" value="1"/>
</dbReference>
<dbReference type="GO" id="GO:0006313">
    <property type="term" value="P:DNA transposition"/>
    <property type="evidence" value="ECO:0007669"/>
    <property type="project" value="InterPro"/>
</dbReference>
<dbReference type="PANTHER" id="PTHR33055:SF3">
    <property type="entry name" value="PUTATIVE TRANSPOSASE FOR IS117-RELATED"/>
    <property type="match status" value="1"/>
</dbReference>
<evidence type="ECO:0000313" key="4">
    <source>
        <dbReference type="Proteomes" id="UP000319824"/>
    </source>
</evidence>
<reference evidence="3 4" key="1">
    <citation type="submission" date="2019-06" db="EMBL/GenBank/DDBJ databases">
        <title>Pac Bio to generate improved reference genome sequences for organisms with transposon mutant libraries (support for FEBA project).</title>
        <authorList>
            <person name="Blow M."/>
        </authorList>
    </citation>
    <scope>NUCLEOTIDE SEQUENCE [LARGE SCALE GENOMIC DNA]</scope>
    <source>
        <strain evidence="3 4">USDA 1844</strain>
    </source>
</reference>
<feature type="domain" description="Transposase IS110-like N-terminal" evidence="1">
    <location>
        <begin position="16"/>
        <end position="156"/>
    </location>
</feature>
<dbReference type="NCBIfam" id="NF033542">
    <property type="entry name" value="transpos_IS110"/>
    <property type="match status" value="1"/>
</dbReference>
<evidence type="ECO:0000259" key="1">
    <source>
        <dbReference type="Pfam" id="PF01548"/>
    </source>
</evidence>
<name>A0A559TL11_9HYPH</name>
<sequence>MRNRERSHSLNQIVTIGLDLAKNIFQVHGIDACGKVVVRKPLRRGEVMKFFASLPPCLIGIEACATAHHWGRELGKLGHTVRLMPPAYVKAYVKRGKTDAADAEAICEAVTRPTMRFVAVKSMEQQGVLMLHKTRDLLVRQRTMLINALRGHLAEFGIIAAQGTAGVKAAIEAFHAMQDSLPTLAGKALHGLIKQMRVVASEIDTIEEQILAWHRNNAASRRLAGIPGIGPITASAIVATVSDATLFSSGRSFAAWLGLTPRAHSSGGKEKLVGISKQGDSYIRRLLVIGATAVIRRARQDNASKSWAAKLLTRKPARLVSVALANKTARVAWALLARNQAYIAHVGAA</sequence>
<dbReference type="Proteomes" id="UP000319824">
    <property type="component" value="Unassembled WGS sequence"/>
</dbReference>